<name>A0A0E9RV09_ANGAN</name>
<dbReference type="AlphaFoldDB" id="A0A0E9RV09"/>
<dbReference type="EMBL" id="GBXM01076272">
    <property type="protein sequence ID" value="JAH32305.1"/>
    <property type="molecule type" value="Transcribed_RNA"/>
</dbReference>
<evidence type="ECO:0000313" key="1">
    <source>
        <dbReference type="EMBL" id="JAH32305.1"/>
    </source>
</evidence>
<reference evidence="1" key="2">
    <citation type="journal article" date="2015" name="Fish Shellfish Immunol.">
        <title>Early steps in the European eel (Anguilla anguilla)-Vibrio vulnificus interaction in the gills: Role of the RtxA13 toxin.</title>
        <authorList>
            <person name="Callol A."/>
            <person name="Pajuelo D."/>
            <person name="Ebbesson L."/>
            <person name="Teles M."/>
            <person name="MacKenzie S."/>
            <person name="Amaro C."/>
        </authorList>
    </citation>
    <scope>NUCLEOTIDE SEQUENCE</scope>
</reference>
<reference evidence="1" key="1">
    <citation type="submission" date="2014-11" db="EMBL/GenBank/DDBJ databases">
        <authorList>
            <person name="Amaro Gonzalez C."/>
        </authorList>
    </citation>
    <scope>NUCLEOTIDE SEQUENCE</scope>
</reference>
<sequence length="30" mass="3351">MSPVLCNCIKRESYISVSSVASVMIVRYSK</sequence>
<accession>A0A0E9RV09</accession>
<organism evidence="1">
    <name type="scientific">Anguilla anguilla</name>
    <name type="common">European freshwater eel</name>
    <name type="synonym">Muraena anguilla</name>
    <dbReference type="NCBI Taxonomy" id="7936"/>
    <lineage>
        <taxon>Eukaryota</taxon>
        <taxon>Metazoa</taxon>
        <taxon>Chordata</taxon>
        <taxon>Craniata</taxon>
        <taxon>Vertebrata</taxon>
        <taxon>Euteleostomi</taxon>
        <taxon>Actinopterygii</taxon>
        <taxon>Neopterygii</taxon>
        <taxon>Teleostei</taxon>
        <taxon>Anguilliformes</taxon>
        <taxon>Anguillidae</taxon>
        <taxon>Anguilla</taxon>
    </lineage>
</organism>
<protein>
    <submittedName>
        <fullName evidence="1">Uncharacterized protein</fullName>
    </submittedName>
</protein>
<proteinExistence type="predicted"/>